<feature type="domain" description="LysM" evidence="3">
    <location>
        <begin position="140"/>
        <end position="185"/>
    </location>
</feature>
<dbReference type="Proteomes" id="UP001595914">
    <property type="component" value="Unassembled WGS sequence"/>
</dbReference>
<dbReference type="SMART" id="SM00257">
    <property type="entry name" value="LysM"/>
    <property type="match status" value="2"/>
</dbReference>
<evidence type="ECO:0000259" key="3">
    <source>
        <dbReference type="PROSITE" id="PS51782"/>
    </source>
</evidence>
<gene>
    <name evidence="4" type="ORF">ACFO6S_14395</name>
</gene>
<comment type="caution">
    <text evidence="4">The sequence shown here is derived from an EMBL/GenBank/DDBJ whole genome shotgun (WGS) entry which is preliminary data.</text>
</comment>
<dbReference type="InterPro" id="IPR036779">
    <property type="entry name" value="LysM_dom_sf"/>
</dbReference>
<dbReference type="PANTHER" id="PTHR33734:SF22">
    <property type="entry name" value="MEMBRANE-BOUND LYTIC MUREIN TRANSGLYCOSYLASE D"/>
    <property type="match status" value="1"/>
</dbReference>
<protein>
    <submittedName>
        <fullName evidence="4">LysM peptidoglycan-binding domain-containing protein</fullName>
    </submittedName>
</protein>
<keyword evidence="2" id="KW-0732">Signal</keyword>
<sequence length="285" mass="28400">MRKLTAGVGALSVMLALAGCSSSSDDSESVTAPVTSSVAASVTSTTSAPETTTPETTTPVTSAPETSAPPTTPPSNAGSYTVAPGDTLSGIAARHGIPLGALLQANGLTVDSVIQPGQVLDVSGRPGPDPVNPAPTPGTTTYTVQPGDGLSDVALRFGGDLGEILRLNGFTAVDTVIYPGQVLIVPDKPGVGPYFPGAGNGGAPQPEDATCGQFSIGATSFNLVAVSTPAGRVGCGEAFNVMEGFIATPGAPGTPASVRGWDCRPRENNFPECTKDGLLMYGTPA</sequence>
<proteinExistence type="predicted"/>
<dbReference type="CDD" id="cd00118">
    <property type="entry name" value="LysM"/>
    <property type="match status" value="2"/>
</dbReference>
<dbReference type="RefSeq" id="WP_378418043.1">
    <property type="nucleotide sequence ID" value="NZ_JBHSFO010000008.1"/>
</dbReference>
<evidence type="ECO:0000256" key="1">
    <source>
        <dbReference type="SAM" id="MobiDB-lite"/>
    </source>
</evidence>
<keyword evidence="5" id="KW-1185">Reference proteome</keyword>
<evidence type="ECO:0000256" key="2">
    <source>
        <dbReference type="SAM" id="SignalP"/>
    </source>
</evidence>
<dbReference type="PANTHER" id="PTHR33734">
    <property type="entry name" value="LYSM DOMAIN-CONTAINING GPI-ANCHORED PROTEIN 2"/>
    <property type="match status" value="1"/>
</dbReference>
<accession>A0ABV9FX29</accession>
<feature type="signal peptide" evidence="2">
    <location>
        <begin position="1"/>
        <end position="18"/>
    </location>
</feature>
<dbReference type="PROSITE" id="PS51257">
    <property type="entry name" value="PROKAR_LIPOPROTEIN"/>
    <property type="match status" value="1"/>
</dbReference>
<feature type="domain" description="LysM" evidence="3">
    <location>
        <begin position="78"/>
        <end position="122"/>
    </location>
</feature>
<dbReference type="Gene3D" id="3.10.350.10">
    <property type="entry name" value="LysM domain"/>
    <property type="match status" value="2"/>
</dbReference>
<feature type="region of interest" description="Disordered" evidence="1">
    <location>
        <begin position="21"/>
        <end position="82"/>
    </location>
</feature>
<dbReference type="InterPro" id="IPR018392">
    <property type="entry name" value="LysM"/>
</dbReference>
<feature type="chain" id="PRO_5046517145" evidence="2">
    <location>
        <begin position="19"/>
        <end position="285"/>
    </location>
</feature>
<dbReference type="EMBL" id="JBHSFO010000008">
    <property type="protein sequence ID" value="MFC4604884.1"/>
    <property type="molecule type" value="Genomic_DNA"/>
</dbReference>
<feature type="compositionally biased region" description="Low complexity" evidence="1">
    <location>
        <begin position="21"/>
        <end position="69"/>
    </location>
</feature>
<dbReference type="Pfam" id="PF01476">
    <property type="entry name" value="LysM"/>
    <property type="match status" value="2"/>
</dbReference>
<evidence type="ECO:0000313" key="4">
    <source>
        <dbReference type="EMBL" id="MFC4604884.1"/>
    </source>
</evidence>
<name>A0ABV9FX29_9NOCA</name>
<reference evidence="5" key="1">
    <citation type="journal article" date="2019" name="Int. J. Syst. Evol. Microbiol.">
        <title>The Global Catalogue of Microorganisms (GCM) 10K type strain sequencing project: providing services to taxonomists for standard genome sequencing and annotation.</title>
        <authorList>
            <consortium name="The Broad Institute Genomics Platform"/>
            <consortium name="The Broad Institute Genome Sequencing Center for Infectious Disease"/>
            <person name="Wu L."/>
            <person name="Ma J."/>
        </authorList>
    </citation>
    <scope>NUCLEOTIDE SEQUENCE [LARGE SCALE GENOMIC DNA]</scope>
    <source>
        <strain evidence="5">CCUG 54520</strain>
    </source>
</reference>
<organism evidence="4 5">
    <name type="scientific">Rhodococcus kronopolitis</name>
    <dbReference type="NCBI Taxonomy" id="1460226"/>
    <lineage>
        <taxon>Bacteria</taxon>
        <taxon>Bacillati</taxon>
        <taxon>Actinomycetota</taxon>
        <taxon>Actinomycetes</taxon>
        <taxon>Mycobacteriales</taxon>
        <taxon>Nocardiaceae</taxon>
        <taxon>Rhodococcus</taxon>
    </lineage>
</organism>
<evidence type="ECO:0000313" key="5">
    <source>
        <dbReference type="Proteomes" id="UP001595914"/>
    </source>
</evidence>
<dbReference type="SUPFAM" id="SSF54106">
    <property type="entry name" value="LysM domain"/>
    <property type="match status" value="2"/>
</dbReference>
<dbReference type="PROSITE" id="PS51782">
    <property type="entry name" value="LYSM"/>
    <property type="match status" value="2"/>
</dbReference>